<evidence type="ECO:0000313" key="2">
    <source>
        <dbReference type="EMBL" id="KAK7029258.1"/>
    </source>
</evidence>
<comment type="caution">
    <text evidence="2">The sequence shown here is derived from an EMBL/GenBank/DDBJ whole genome shotgun (WGS) entry which is preliminary data.</text>
</comment>
<name>A0AAW0BQX6_9AGAR</name>
<evidence type="ECO:0000256" key="1">
    <source>
        <dbReference type="SAM" id="MobiDB-lite"/>
    </source>
</evidence>
<protein>
    <submittedName>
        <fullName evidence="2">Uncharacterized protein</fullName>
    </submittedName>
</protein>
<feature type="region of interest" description="Disordered" evidence="1">
    <location>
        <begin position="1"/>
        <end position="76"/>
    </location>
</feature>
<feature type="compositionally biased region" description="Acidic residues" evidence="1">
    <location>
        <begin position="44"/>
        <end position="70"/>
    </location>
</feature>
<sequence>MHVTSESSDASRDISEPPLLSTPPAEPARTHPKPKKSQKATLSEDSDDEGEEEPEPNGDSGEENGEEENDLTAKSITISFTVYTQQEFAKPERKRVDLGSAIMTLDFDTPYHRFLKMLLPKVARTARLRSEPEVDEVELHFRIPRLVPKHVNLHDLASGDYTVMITEAKHCVKYLS</sequence>
<dbReference type="AlphaFoldDB" id="A0AAW0BQX6"/>
<accession>A0AAW0BQX6</accession>
<dbReference type="EMBL" id="JAWWNJ010000027">
    <property type="protein sequence ID" value="KAK7029258.1"/>
    <property type="molecule type" value="Genomic_DNA"/>
</dbReference>
<proteinExistence type="predicted"/>
<dbReference type="Proteomes" id="UP001362999">
    <property type="component" value="Unassembled WGS sequence"/>
</dbReference>
<reference evidence="2 3" key="1">
    <citation type="journal article" date="2024" name="J Genomics">
        <title>Draft genome sequencing and assembly of Favolaschia claudopus CIRM-BRFM 2984 isolated from oak limbs.</title>
        <authorList>
            <person name="Navarro D."/>
            <person name="Drula E."/>
            <person name="Chaduli D."/>
            <person name="Cazenave R."/>
            <person name="Ahrendt S."/>
            <person name="Wang J."/>
            <person name="Lipzen A."/>
            <person name="Daum C."/>
            <person name="Barry K."/>
            <person name="Grigoriev I.V."/>
            <person name="Favel A."/>
            <person name="Rosso M.N."/>
            <person name="Martin F."/>
        </authorList>
    </citation>
    <scope>NUCLEOTIDE SEQUENCE [LARGE SCALE GENOMIC DNA]</scope>
    <source>
        <strain evidence="2 3">CIRM-BRFM 2984</strain>
    </source>
</reference>
<gene>
    <name evidence="2" type="ORF">R3P38DRAFT_3189583</name>
</gene>
<keyword evidence="3" id="KW-1185">Reference proteome</keyword>
<organism evidence="2 3">
    <name type="scientific">Favolaschia claudopus</name>
    <dbReference type="NCBI Taxonomy" id="2862362"/>
    <lineage>
        <taxon>Eukaryota</taxon>
        <taxon>Fungi</taxon>
        <taxon>Dikarya</taxon>
        <taxon>Basidiomycota</taxon>
        <taxon>Agaricomycotina</taxon>
        <taxon>Agaricomycetes</taxon>
        <taxon>Agaricomycetidae</taxon>
        <taxon>Agaricales</taxon>
        <taxon>Marasmiineae</taxon>
        <taxon>Mycenaceae</taxon>
        <taxon>Favolaschia</taxon>
    </lineage>
</organism>
<evidence type="ECO:0000313" key="3">
    <source>
        <dbReference type="Proteomes" id="UP001362999"/>
    </source>
</evidence>